<dbReference type="Gene3D" id="1.10.150.130">
    <property type="match status" value="1"/>
</dbReference>
<keyword evidence="4" id="KW-0233">DNA recombination</keyword>
<comment type="caution">
    <text evidence="6">The sequence shown here is derived from an EMBL/GenBank/DDBJ whole genome shotgun (WGS) entry which is preliminary data.</text>
</comment>
<name>A0A6L3YWF0_9HYPH</name>
<dbReference type="EMBL" id="WBVX01000002">
    <property type="protein sequence ID" value="KAB2689714.1"/>
    <property type="molecule type" value="Genomic_DNA"/>
</dbReference>
<dbReference type="GO" id="GO:0006310">
    <property type="term" value="P:DNA recombination"/>
    <property type="evidence" value="ECO:0007669"/>
    <property type="project" value="UniProtKB-KW"/>
</dbReference>
<gene>
    <name evidence="6" type="ORF">F9L08_03375</name>
</gene>
<dbReference type="GO" id="GO:0015074">
    <property type="term" value="P:DNA integration"/>
    <property type="evidence" value="ECO:0007669"/>
    <property type="project" value="UniProtKB-KW"/>
</dbReference>
<dbReference type="SUPFAM" id="SSF56349">
    <property type="entry name" value="DNA breaking-rejoining enzymes"/>
    <property type="match status" value="1"/>
</dbReference>
<feature type="domain" description="Tyr recombinase" evidence="5">
    <location>
        <begin position="186"/>
        <end position="358"/>
    </location>
</feature>
<dbReference type="Pfam" id="PF00589">
    <property type="entry name" value="Phage_integrase"/>
    <property type="match status" value="1"/>
</dbReference>
<dbReference type="Gene3D" id="1.10.443.10">
    <property type="entry name" value="Intergrase catalytic core"/>
    <property type="match status" value="1"/>
</dbReference>
<dbReference type="PROSITE" id="PS51898">
    <property type="entry name" value="TYR_RECOMBINASE"/>
    <property type="match status" value="1"/>
</dbReference>
<evidence type="ECO:0000256" key="1">
    <source>
        <dbReference type="ARBA" id="ARBA00008857"/>
    </source>
</evidence>
<accession>A0A6L3YWF0</accession>
<sequence>MKEKRAMQIESKYLIREKDRYGNIRLYYRKKPGARIRIREKEGTPEFVRAVALAMQGKDATGKFVSQAPEKPVEGTIRDLIVSFYNSAEFKQTNDADSRRNIKYALDKFCLSKSPSGKLICGQLPVAGLEAQHIRAIRDQRVDTPSAANQLLGLLRRAFAYGLEAGLPYVKSNPARDVKNLKINSDGHHSWTEEEVLRFEEKHPVGTMERLALGLLLYTGQRRSDVIRFGPDMVKNGWLVFTQHKNRNRKPVEMALPFVEPLRKLIENTPGAGETTWLLSPRKKPFVGDNFSYWFQQACQEAGVPGRAHGLRKAAASRLAELGCTEREIMAITGHTTSKEVDRYAKSARQKVLAKSAMDKMLKPHLQLVSNG</sequence>
<reference evidence="6 7" key="1">
    <citation type="submission" date="2019-09" db="EMBL/GenBank/DDBJ databases">
        <title>Taxonomic organization of the family Brucellaceae based on a phylogenomic approach.</title>
        <authorList>
            <person name="Leclercq S."/>
            <person name="Cloeckaert A."/>
            <person name="Zygmunt M.S."/>
        </authorList>
    </citation>
    <scope>NUCLEOTIDE SEQUENCE [LARGE SCALE GENOMIC DNA]</scope>
    <source>
        <strain evidence="6 7">WS1830</strain>
    </source>
</reference>
<dbReference type="AlphaFoldDB" id="A0A6L3YWF0"/>
<dbReference type="InterPro" id="IPR002104">
    <property type="entry name" value="Integrase_catalytic"/>
</dbReference>
<evidence type="ECO:0000256" key="2">
    <source>
        <dbReference type="ARBA" id="ARBA00022908"/>
    </source>
</evidence>
<dbReference type="InterPro" id="IPR011010">
    <property type="entry name" value="DNA_brk_join_enz"/>
</dbReference>
<comment type="similarity">
    <text evidence="1">Belongs to the 'phage' integrase family.</text>
</comment>
<keyword evidence="2" id="KW-0229">DNA integration</keyword>
<dbReference type="GO" id="GO:0003677">
    <property type="term" value="F:DNA binding"/>
    <property type="evidence" value="ECO:0007669"/>
    <property type="project" value="UniProtKB-KW"/>
</dbReference>
<dbReference type="Proteomes" id="UP000481643">
    <property type="component" value="Unassembled WGS sequence"/>
</dbReference>
<evidence type="ECO:0000256" key="4">
    <source>
        <dbReference type="ARBA" id="ARBA00023172"/>
    </source>
</evidence>
<organism evidence="6 7">
    <name type="scientific">Brucella tritici</name>
    <dbReference type="NCBI Taxonomy" id="94626"/>
    <lineage>
        <taxon>Bacteria</taxon>
        <taxon>Pseudomonadati</taxon>
        <taxon>Pseudomonadota</taxon>
        <taxon>Alphaproteobacteria</taxon>
        <taxon>Hyphomicrobiales</taxon>
        <taxon>Brucellaceae</taxon>
        <taxon>Brucella/Ochrobactrum group</taxon>
        <taxon>Brucella</taxon>
    </lineage>
</organism>
<dbReference type="PANTHER" id="PTHR30629">
    <property type="entry name" value="PROPHAGE INTEGRASE"/>
    <property type="match status" value="1"/>
</dbReference>
<evidence type="ECO:0000313" key="7">
    <source>
        <dbReference type="Proteomes" id="UP000481643"/>
    </source>
</evidence>
<dbReference type="PANTHER" id="PTHR30629:SF2">
    <property type="entry name" value="PROPHAGE INTEGRASE INTS-RELATED"/>
    <property type="match status" value="1"/>
</dbReference>
<dbReference type="InterPro" id="IPR010998">
    <property type="entry name" value="Integrase_recombinase_N"/>
</dbReference>
<dbReference type="InterPro" id="IPR013762">
    <property type="entry name" value="Integrase-like_cat_sf"/>
</dbReference>
<evidence type="ECO:0000313" key="6">
    <source>
        <dbReference type="EMBL" id="KAB2689714.1"/>
    </source>
</evidence>
<dbReference type="InterPro" id="IPR050808">
    <property type="entry name" value="Phage_Integrase"/>
</dbReference>
<evidence type="ECO:0000259" key="5">
    <source>
        <dbReference type="PROSITE" id="PS51898"/>
    </source>
</evidence>
<keyword evidence="3" id="KW-0238">DNA-binding</keyword>
<protein>
    <submittedName>
        <fullName evidence="6">Tyrosine-type recombinase/integrase</fullName>
    </submittedName>
</protein>
<evidence type="ECO:0000256" key="3">
    <source>
        <dbReference type="ARBA" id="ARBA00023125"/>
    </source>
</evidence>
<dbReference type="RefSeq" id="WP_151651092.1">
    <property type="nucleotide sequence ID" value="NZ_WBVX01000002.1"/>
</dbReference>
<proteinExistence type="inferred from homology"/>